<feature type="region of interest" description="Disordered" evidence="1">
    <location>
        <begin position="47"/>
        <end position="92"/>
    </location>
</feature>
<feature type="non-terminal residue" evidence="2">
    <location>
        <position position="1"/>
    </location>
</feature>
<evidence type="ECO:0000313" key="2">
    <source>
        <dbReference type="EMBL" id="GFH27727.1"/>
    </source>
</evidence>
<comment type="caution">
    <text evidence="2">The sequence shown here is derived from an EMBL/GenBank/DDBJ whole genome shotgun (WGS) entry which is preliminary data.</text>
</comment>
<proteinExistence type="predicted"/>
<organism evidence="2 3">
    <name type="scientific">Haematococcus lacustris</name>
    <name type="common">Green alga</name>
    <name type="synonym">Haematococcus pluvialis</name>
    <dbReference type="NCBI Taxonomy" id="44745"/>
    <lineage>
        <taxon>Eukaryota</taxon>
        <taxon>Viridiplantae</taxon>
        <taxon>Chlorophyta</taxon>
        <taxon>core chlorophytes</taxon>
        <taxon>Chlorophyceae</taxon>
        <taxon>CS clade</taxon>
        <taxon>Chlamydomonadales</taxon>
        <taxon>Haematococcaceae</taxon>
        <taxon>Haematococcus</taxon>
    </lineage>
</organism>
<keyword evidence="3" id="KW-1185">Reference proteome</keyword>
<evidence type="ECO:0000256" key="1">
    <source>
        <dbReference type="SAM" id="MobiDB-lite"/>
    </source>
</evidence>
<evidence type="ECO:0000313" key="3">
    <source>
        <dbReference type="Proteomes" id="UP000485058"/>
    </source>
</evidence>
<feature type="non-terminal residue" evidence="2">
    <location>
        <position position="92"/>
    </location>
</feature>
<dbReference type="AlphaFoldDB" id="A0A6A0A5I3"/>
<accession>A0A6A0A5I3</accession>
<sequence length="92" mass="9420">PASREEAEEGRLHHGSATHHAARGGNSVQGLWCKLRRHLQVEDQECALHSTGPGKPGAAASDSAGPCAGHQPCLIPPSHAAGPAARDGELHG</sequence>
<feature type="compositionally biased region" description="Basic residues" evidence="1">
    <location>
        <begin position="13"/>
        <end position="22"/>
    </location>
</feature>
<feature type="region of interest" description="Disordered" evidence="1">
    <location>
        <begin position="1"/>
        <end position="25"/>
    </location>
</feature>
<reference evidence="2 3" key="1">
    <citation type="submission" date="2020-02" db="EMBL/GenBank/DDBJ databases">
        <title>Draft genome sequence of Haematococcus lacustris strain NIES-144.</title>
        <authorList>
            <person name="Morimoto D."/>
            <person name="Nakagawa S."/>
            <person name="Yoshida T."/>
            <person name="Sawayama S."/>
        </authorList>
    </citation>
    <scope>NUCLEOTIDE SEQUENCE [LARGE SCALE GENOMIC DNA]</scope>
    <source>
        <strain evidence="2 3">NIES-144</strain>
    </source>
</reference>
<name>A0A6A0A5I3_HAELA</name>
<gene>
    <name evidence="2" type="ORF">HaLaN_26099</name>
</gene>
<dbReference type="Proteomes" id="UP000485058">
    <property type="component" value="Unassembled WGS sequence"/>
</dbReference>
<protein>
    <submittedName>
        <fullName evidence="2">Uncharacterized protein</fullName>
    </submittedName>
</protein>
<dbReference type="EMBL" id="BLLF01003593">
    <property type="protein sequence ID" value="GFH27727.1"/>
    <property type="molecule type" value="Genomic_DNA"/>
</dbReference>